<feature type="non-terminal residue" evidence="1">
    <location>
        <position position="1"/>
    </location>
</feature>
<dbReference type="Proteomes" id="UP000789860">
    <property type="component" value="Unassembled WGS sequence"/>
</dbReference>
<keyword evidence="2" id="KW-1185">Reference proteome</keyword>
<protein>
    <submittedName>
        <fullName evidence="1">9670_t:CDS:1</fullName>
    </submittedName>
</protein>
<organism evidence="1 2">
    <name type="scientific">Scutellospora calospora</name>
    <dbReference type="NCBI Taxonomy" id="85575"/>
    <lineage>
        <taxon>Eukaryota</taxon>
        <taxon>Fungi</taxon>
        <taxon>Fungi incertae sedis</taxon>
        <taxon>Mucoromycota</taxon>
        <taxon>Glomeromycotina</taxon>
        <taxon>Glomeromycetes</taxon>
        <taxon>Diversisporales</taxon>
        <taxon>Gigasporaceae</taxon>
        <taxon>Scutellospora</taxon>
    </lineage>
</organism>
<proteinExistence type="predicted"/>
<name>A0ACA9NJ81_9GLOM</name>
<evidence type="ECO:0000313" key="1">
    <source>
        <dbReference type="EMBL" id="CAG8660976.1"/>
    </source>
</evidence>
<reference evidence="1" key="1">
    <citation type="submission" date="2021-06" db="EMBL/GenBank/DDBJ databases">
        <authorList>
            <person name="Kallberg Y."/>
            <person name="Tangrot J."/>
            <person name="Rosling A."/>
        </authorList>
    </citation>
    <scope>NUCLEOTIDE SEQUENCE</scope>
    <source>
        <strain evidence="1">AU212A</strain>
    </source>
</reference>
<accession>A0ACA9NJ81</accession>
<comment type="caution">
    <text evidence="1">The sequence shown here is derived from an EMBL/GenBank/DDBJ whole genome shotgun (WGS) entry which is preliminary data.</text>
</comment>
<evidence type="ECO:0000313" key="2">
    <source>
        <dbReference type="Proteomes" id="UP000789860"/>
    </source>
</evidence>
<gene>
    <name evidence="1" type="ORF">SCALOS_LOCUS9029</name>
</gene>
<sequence length="182" mass="22139">DNFMGIITPNDFRPTFPPSISENKLVNFKENGEKPLRISSSFIYYRKMFVREFKLKYGRVPSMTKLSPIISQRWKEEPEYVKETYTNIVSAAKKRYEKLWPKYNKKSISSKINTDKLDNEYIENKTFINNKQVYHDNSQINYKNEIFFVPEYTIYDSTMLYSPKYYFNEFLNQTNEFDYFYY</sequence>
<dbReference type="EMBL" id="CAJVPM010026165">
    <property type="protein sequence ID" value="CAG8660976.1"/>
    <property type="molecule type" value="Genomic_DNA"/>
</dbReference>